<keyword evidence="3" id="KW-0560">Oxidoreductase</keyword>
<keyword evidence="5" id="KW-1185">Reference proteome</keyword>
<evidence type="ECO:0000256" key="3">
    <source>
        <dbReference type="ARBA" id="ARBA00023002"/>
    </source>
</evidence>
<comment type="caution">
    <text evidence="4">The sequence shown here is derived from an EMBL/GenBank/DDBJ whole genome shotgun (WGS) entry which is preliminary data.</text>
</comment>
<dbReference type="PANTHER" id="PTHR24320:SF252">
    <property type="entry name" value="DEHYDROGENASE_REDUCTASE FAMILY PROTEIN, PUTATIVE (AFU_ORTHOLOGUE AFUA_3G08550)-RELATED"/>
    <property type="match status" value="1"/>
</dbReference>
<sequence length="325" mass="35038">MGQPLIPLTPEGTSVSGKTIIITGGNAGLGLEAARQFLILGCSRMVLACRSIARGQEAAASLRADPAIQKANPSAIIDVFELDLDDYHSGVRFVRQVTSSLTELDILLNNGGMASMRYETSTSGHERTMQVNCYTHILISLALLPLLRRTAAARGSPTRITFVGSGTQKTQASLKGALPEDVSALEYFDDPANFSRFRRYADSKLAVNAYTRRLATLAPGEVVVNNLCPGLVQTGLDKNLPGPLKFIMGWVRKTAARTVEEGARTLVFAAAVAGEETNGKFMQQNKVDEGAPFLNGPHAERFVDRLWKETVEDLVKVDAALGEFA</sequence>
<evidence type="ECO:0000256" key="2">
    <source>
        <dbReference type="ARBA" id="ARBA00022857"/>
    </source>
</evidence>
<keyword evidence="2" id="KW-0521">NADP</keyword>
<evidence type="ECO:0000313" key="5">
    <source>
        <dbReference type="Proteomes" id="UP001303115"/>
    </source>
</evidence>
<protein>
    <submittedName>
        <fullName evidence="4">Uncharacterized protein</fullName>
    </submittedName>
</protein>
<dbReference type="PRINTS" id="PR00081">
    <property type="entry name" value="GDHRDH"/>
</dbReference>
<dbReference type="Proteomes" id="UP001303115">
    <property type="component" value="Unassembled WGS sequence"/>
</dbReference>
<dbReference type="PANTHER" id="PTHR24320">
    <property type="entry name" value="RETINOL DEHYDROGENASE"/>
    <property type="match status" value="1"/>
</dbReference>
<dbReference type="Pfam" id="PF00106">
    <property type="entry name" value="adh_short"/>
    <property type="match status" value="1"/>
</dbReference>
<dbReference type="Gene3D" id="3.40.50.720">
    <property type="entry name" value="NAD(P)-binding Rossmann-like Domain"/>
    <property type="match status" value="1"/>
</dbReference>
<organism evidence="4 5">
    <name type="scientific">Parachaetomium inaequale</name>
    <dbReference type="NCBI Taxonomy" id="2588326"/>
    <lineage>
        <taxon>Eukaryota</taxon>
        <taxon>Fungi</taxon>
        <taxon>Dikarya</taxon>
        <taxon>Ascomycota</taxon>
        <taxon>Pezizomycotina</taxon>
        <taxon>Sordariomycetes</taxon>
        <taxon>Sordariomycetidae</taxon>
        <taxon>Sordariales</taxon>
        <taxon>Chaetomiaceae</taxon>
        <taxon>Parachaetomium</taxon>
    </lineage>
</organism>
<reference evidence="5" key="1">
    <citation type="journal article" date="2023" name="Mol. Phylogenet. Evol.">
        <title>Genome-scale phylogeny and comparative genomics of the fungal order Sordariales.</title>
        <authorList>
            <person name="Hensen N."/>
            <person name="Bonometti L."/>
            <person name="Westerberg I."/>
            <person name="Brannstrom I.O."/>
            <person name="Guillou S."/>
            <person name="Cros-Aarteil S."/>
            <person name="Calhoun S."/>
            <person name="Haridas S."/>
            <person name="Kuo A."/>
            <person name="Mondo S."/>
            <person name="Pangilinan J."/>
            <person name="Riley R."/>
            <person name="LaButti K."/>
            <person name="Andreopoulos B."/>
            <person name="Lipzen A."/>
            <person name="Chen C."/>
            <person name="Yan M."/>
            <person name="Daum C."/>
            <person name="Ng V."/>
            <person name="Clum A."/>
            <person name="Steindorff A."/>
            <person name="Ohm R.A."/>
            <person name="Martin F."/>
            <person name="Silar P."/>
            <person name="Natvig D.O."/>
            <person name="Lalanne C."/>
            <person name="Gautier V."/>
            <person name="Ament-Velasquez S.L."/>
            <person name="Kruys A."/>
            <person name="Hutchinson M.I."/>
            <person name="Powell A.J."/>
            <person name="Barry K."/>
            <person name="Miller A.N."/>
            <person name="Grigoriev I.V."/>
            <person name="Debuchy R."/>
            <person name="Gladieux P."/>
            <person name="Hiltunen Thoren M."/>
            <person name="Johannesson H."/>
        </authorList>
    </citation>
    <scope>NUCLEOTIDE SEQUENCE [LARGE SCALE GENOMIC DNA]</scope>
    <source>
        <strain evidence="5">CBS 284.82</strain>
    </source>
</reference>
<dbReference type="EMBL" id="MU854516">
    <property type="protein sequence ID" value="KAK4033678.1"/>
    <property type="molecule type" value="Genomic_DNA"/>
</dbReference>
<gene>
    <name evidence="4" type="ORF">C8A01DRAFT_39870</name>
</gene>
<dbReference type="GO" id="GO:0016491">
    <property type="term" value="F:oxidoreductase activity"/>
    <property type="evidence" value="ECO:0007669"/>
    <property type="project" value="UniProtKB-KW"/>
</dbReference>
<dbReference type="AlphaFoldDB" id="A0AAN6P8E9"/>
<dbReference type="InterPro" id="IPR036291">
    <property type="entry name" value="NAD(P)-bd_dom_sf"/>
</dbReference>
<dbReference type="SUPFAM" id="SSF51735">
    <property type="entry name" value="NAD(P)-binding Rossmann-fold domains"/>
    <property type="match status" value="1"/>
</dbReference>
<evidence type="ECO:0000256" key="1">
    <source>
        <dbReference type="ARBA" id="ARBA00006484"/>
    </source>
</evidence>
<name>A0AAN6P8E9_9PEZI</name>
<accession>A0AAN6P8E9</accession>
<evidence type="ECO:0000313" key="4">
    <source>
        <dbReference type="EMBL" id="KAK4033678.1"/>
    </source>
</evidence>
<proteinExistence type="inferred from homology"/>
<dbReference type="InterPro" id="IPR002347">
    <property type="entry name" value="SDR_fam"/>
</dbReference>
<comment type="similarity">
    <text evidence="1">Belongs to the short-chain dehydrogenases/reductases (SDR) family.</text>
</comment>